<dbReference type="InterPro" id="IPR016187">
    <property type="entry name" value="CTDL_fold"/>
</dbReference>
<dbReference type="InterPro" id="IPR008271">
    <property type="entry name" value="Ser/Thr_kinase_AS"/>
</dbReference>
<dbReference type="PROSITE" id="PS50011">
    <property type="entry name" value="PROTEIN_KINASE_DOM"/>
    <property type="match status" value="1"/>
</dbReference>
<dbReference type="Gene3D" id="1.10.510.10">
    <property type="entry name" value="Transferase(Phosphotransferase) domain 1"/>
    <property type="match status" value="1"/>
</dbReference>
<dbReference type="InterPro" id="IPR005532">
    <property type="entry name" value="SUMF_dom"/>
</dbReference>
<proteinExistence type="predicted"/>
<dbReference type="PANTHER" id="PTHR23150">
    <property type="entry name" value="SULFATASE MODIFYING FACTOR 1, 2"/>
    <property type="match status" value="1"/>
</dbReference>
<protein>
    <recommendedName>
        <fullName evidence="1">Protein kinase domain-containing protein</fullName>
    </recommendedName>
</protein>
<evidence type="ECO:0000313" key="2">
    <source>
        <dbReference type="EMBL" id="GES16717.1"/>
    </source>
</evidence>
<keyword evidence="3" id="KW-1185">Reference proteome</keyword>
<dbReference type="Pfam" id="PF00069">
    <property type="entry name" value="Pkinase"/>
    <property type="match status" value="1"/>
</dbReference>
<dbReference type="Gene3D" id="3.90.1580.10">
    <property type="entry name" value="paralog of FGE (formylglycine-generating enzyme)"/>
    <property type="match status" value="1"/>
</dbReference>
<dbReference type="EMBL" id="BLAE01000112">
    <property type="protein sequence ID" value="GES16717.1"/>
    <property type="molecule type" value="Genomic_DNA"/>
</dbReference>
<sequence>MGLMPGMELPTGETVKEVRRGGFAEVGVCDDGFGGRKVVKRIKDEVLAKVGEGVLEAFFQECQVWVHRLGGAPPKAHIARAHHAMRRLDDLGPVLYLSYVDGPSLSELIRQGQQSLSQTVRMGAQMASAIAYAHERDVRHRDLKPNNILLTTGNEIQLIDWGLVRAQHATDLTAGVVDYWSPQRRADPLLDDPKDDVYALGVILHECLTGRYPRDLAQLRGDLAAAQPTAQAHVLDLVCQMLAPSPAGRPTAHDVKAMLSATDLHADVLAREVEHAFCRSCGFVAGEARAACPVCESQMYERYATPPREGMVRVPPGIFVHGLTENQARQALMAAGIDSGGQNLKVLAPPDDPPRNVFVPGFDIDVTPVTNLAYAEFVEATNYPAPQGLLADCATRPNHPVVHVTWRDALCYALWAGKRLPRPLEWEKAARGDKDNRTYPWGDVWRDNLCNHIRYPSADFRTTSPVTAFIAGESDGRSLFGVADMAGNVSEWVSHSRETHAKGRDAEARAVCGGGWSDPVAAFGAVSAQRAAEIDFKSESVGFRCAADICYEEREVEVNREGRSG</sequence>
<dbReference type="InterPro" id="IPR042095">
    <property type="entry name" value="SUMF_sf"/>
</dbReference>
<name>A0A5M3X4S4_9ACTN</name>
<evidence type="ECO:0000313" key="3">
    <source>
        <dbReference type="Proteomes" id="UP000331127"/>
    </source>
</evidence>
<dbReference type="Proteomes" id="UP000331127">
    <property type="component" value="Unassembled WGS sequence"/>
</dbReference>
<dbReference type="PROSITE" id="PS00108">
    <property type="entry name" value="PROTEIN_KINASE_ST"/>
    <property type="match status" value="1"/>
</dbReference>
<dbReference type="OrthoDB" id="9768004at2"/>
<dbReference type="AlphaFoldDB" id="A0A5M3X4S4"/>
<organism evidence="2 3">
    <name type="scientific">Acrocarpospora macrocephala</name>
    <dbReference type="NCBI Taxonomy" id="150177"/>
    <lineage>
        <taxon>Bacteria</taxon>
        <taxon>Bacillati</taxon>
        <taxon>Actinomycetota</taxon>
        <taxon>Actinomycetes</taxon>
        <taxon>Streptosporangiales</taxon>
        <taxon>Streptosporangiaceae</taxon>
        <taxon>Acrocarpospora</taxon>
    </lineage>
</organism>
<dbReference type="SUPFAM" id="SSF56112">
    <property type="entry name" value="Protein kinase-like (PK-like)"/>
    <property type="match status" value="1"/>
</dbReference>
<reference evidence="2 3" key="1">
    <citation type="submission" date="2019-10" db="EMBL/GenBank/DDBJ databases">
        <title>Whole genome shotgun sequence of Acrocarpospora macrocephala NBRC 16266.</title>
        <authorList>
            <person name="Ichikawa N."/>
            <person name="Kimura A."/>
            <person name="Kitahashi Y."/>
            <person name="Komaki H."/>
            <person name="Oguchi A."/>
        </authorList>
    </citation>
    <scope>NUCLEOTIDE SEQUENCE [LARGE SCALE GENOMIC DNA]</scope>
    <source>
        <strain evidence="2 3">NBRC 16266</strain>
    </source>
</reference>
<dbReference type="InterPro" id="IPR000719">
    <property type="entry name" value="Prot_kinase_dom"/>
</dbReference>
<feature type="domain" description="Protein kinase" evidence="1">
    <location>
        <begin position="12"/>
        <end position="268"/>
    </location>
</feature>
<dbReference type="InterPro" id="IPR051043">
    <property type="entry name" value="Sulfatase_Mod_Factor_Kinase"/>
</dbReference>
<dbReference type="GO" id="GO:0004672">
    <property type="term" value="F:protein kinase activity"/>
    <property type="evidence" value="ECO:0007669"/>
    <property type="project" value="InterPro"/>
</dbReference>
<dbReference type="Pfam" id="PF03781">
    <property type="entry name" value="FGE-sulfatase"/>
    <property type="match status" value="1"/>
</dbReference>
<dbReference type="PANTHER" id="PTHR23150:SF19">
    <property type="entry name" value="FORMYLGLYCINE-GENERATING ENZYME"/>
    <property type="match status" value="1"/>
</dbReference>
<dbReference type="InterPro" id="IPR011009">
    <property type="entry name" value="Kinase-like_dom_sf"/>
</dbReference>
<comment type="caution">
    <text evidence="2">The sequence shown here is derived from an EMBL/GenBank/DDBJ whole genome shotgun (WGS) entry which is preliminary data.</text>
</comment>
<dbReference type="SMART" id="SM00220">
    <property type="entry name" value="S_TKc"/>
    <property type="match status" value="1"/>
</dbReference>
<dbReference type="GO" id="GO:0005524">
    <property type="term" value="F:ATP binding"/>
    <property type="evidence" value="ECO:0007669"/>
    <property type="project" value="InterPro"/>
</dbReference>
<dbReference type="GO" id="GO:0120147">
    <property type="term" value="F:formylglycine-generating oxidase activity"/>
    <property type="evidence" value="ECO:0007669"/>
    <property type="project" value="TreeGrafter"/>
</dbReference>
<evidence type="ECO:0000259" key="1">
    <source>
        <dbReference type="PROSITE" id="PS50011"/>
    </source>
</evidence>
<dbReference type="SUPFAM" id="SSF56436">
    <property type="entry name" value="C-type lectin-like"/>
    <property type="match status" value="1"/>
</dbReference>
<accession>A0A5M3X4S4</accession>
<gene>
    <name evidence="2" type="ORF">Amac_103150</name>
</gene>